<organism evidence="1 2">
    <name type="scientific">Alcanivorax dieselolei (strain DSM 16502 / CGMCC 1.3690 / MCCC 1A00001 / B-5)</name>
    <name type="common">Alloalcanivorax dieselolei</name>
    <dbReference type="NCBI Taxonomy" id="930169"/>
    <lineage>
        <taxon>Bacteria</taxon>
        <taxon>Pseudomonadati</taxon>
        <taxon>Pseudomonadota</taxon>
        <taxon>Gammaproteobacteria</taxon>
        <taxon>Oceanospirillales</taxon>
        <taxon>Alcanivoracaceae</taxon>
        <taxon>Alloalcanivorax</taxon>
    </lineage>
</organism>
<dbReference type="EMBL" id="CP003466">
    <property type="protein sequence ID" value="AFT69488.1"/>
    <property type="molecule type" value="Genomic_DNA"/>
</dbReference>
<gene>
    <name evidence="1" type="ordered locus">B5T_01205</name>
</gene>
<accession>K0CA41</accession>
<keyword evidence="2" id="KW-1185">Reference proteome</keyword>
<proteinExistence type="predicted"/>
<sequence length="157" mass="17559">MPVSDHMRIEQLEQIASKFRRAIEMVPESSRPVSFEYFPNGSCGDSSLLLGAHFVDLEIAGFEYISGERGCQSEGTWTSHAWLERNGCVIDITADQFSDAPSPVIVADPSPWHYQFERNGAKPSDFRMWNGMGVDFLKPMYSAIKEILEEQSGGMSS</sequence>
<dbReference type="HOGENOM" id="CLU_143551_2_0_6"/>
<evidence type="ECO:0000313" key="2">
    <source>
        <dbReference type="Proteomes" id="UP000006286"/>
    </source>
</evidence>
<reference evidence="1 2" key="1">
    <citation type="journal article" date="2012" name="J. Bacteriol.">
        <title>Complete genome sequence of Alcanivorax dieselolei type strain B5.</title>
        <authorList>
            <person name="Lai Q."/>
            <person name="Li W."/>
            <person name="Shao Z."/>
        </authorList>
    </citation>
    <scope>NUCLEOTIDE SEQUENCE [LARGE SCALE GENOMIC DNA]</scope>
    <source>
        <strain evidence="2">DSM 16502 / CGMCC 1.3690 / B-5</strain>
    </source>
</reference>
<dbReference type="AlphaFoldDB" id="K0CA41"/>
<name>K0CA41_ALCDB</name>
<evidence type="ECO:0000313" key="1">
    <source>
        <dbReference type="EMBL" id="AFT69488.1"/>
    </source>
</evidence>
<dbReference type="KEGG" id="adi:B5T_01205"/>
<dbReference type="eggNOG" id="ENOG50335RW">
    <property type="taxonomic scope" value="Bacteria"/>
</dbReference>
<dbReference type="STRING" id="930169.B5T_01205"/>
<protein>
    <submittedName>
        <fullName evidence="1">Uncharacterized protein</fullName>
    </submittedName>
</protein>
<dbReference type="Proteomes" id="UP000006286">
    <property type="component" value="Chromosome"/>
</dbReference>